<keyword evidence="8" id="KW-1185">Reference proteome</keyword>
<protein>
    <submittedName>
        <fullName evidence="7">DnaJ-like protein subfamily B member 12</fullName>
    </submittedName>
</protein>
<feature type="domain" description="J" evidence="6">
    <location>
        <begin position="45"/>
        <end position="98"/>
    </location>
</feature>
<accession>A0A1W0X1T9</accession>
<dbReference type="GO" id="GO:0030544">
    <property type="term" value="F:Hsp70 protein binding"/>
    <property type="evidence" value="ECO:0007669"/>
    <property type="project" value="TreeGrafter"/>
</dbReference>
<evidence type="ECO:0000256" key="5">
    <source>
        <dbReference type="ARBA" id="ARBA00023136"/>
    </source>
</evidence>
<dbReference type="GO" id="GO:0071218">
    <property type="term" value="P:cellular response to misfolded protein"/>
    <property type="evidence" value="ECO:0007669"/>
    <property type="project" value="TreeGrafter"/>
</dbReference>
<dbReference type="Gene3D" id="1.10.287.110">
    <property type="entry name" value="DnaJ domain"/>
    <property type="match status" value="1"/>
</dbReference>
<evidence type="ECO:0000256" key="2">
    <source>
        <dbReference type="ARBA" id="ARBA00022692"/>
    </source>
</evidence>
<dbReference type="InterPro" id="IPR015399">
    <property type="entry name" value="DUF1977_DnaJ-like"/>
</dbReference>
<dbReference type="InterPro" id="IPR001623">
    <property type="entry name" value="DnaJ_domain"/>
</dbReference>
<gene>
    <name evidence="7" type="ORF">BV898_04559</name>
</gene>
<proteinExistence type="predicted"/>
<name>A0A1W0X1T9_HYPEX</name>
<comment type="subcellular location">
    <subcellularLocation>
        <location evidence="1">Endoplasmic reticulum membrane</location>
        <topology evidence="1">Single-pass membrane protein</topology>
    </subcellularLocation>
</comment>
<sequence length="285" mass="33044">MTHPSRSRRPATGKGTKSSIIPLVVDHDLLPLPLQVVLRVKKCTTFYKVLFMEKDSFSEVILKKQYRKLASGEAFKIVGKAYAVLSNPQKKSDYDAGSENYETVQPNPHFARQQGRRRYYRSGNFMFFEDEASADDIFNMFFGQGFNRFAEHDENDGHRHGVHAHRGDPNAAFSHLSPTPNRSTTSSIPHQYLTRNLDVRFYLKDDIHTKLTNKEMLTIEISVEELYLNNLKESCVRERAYKENVMWRGRFYEDHKLVQKGRELETPSCDTLSRAYNKLASVFFC</sequence>
<dbReference type="GO" id="GO:0005789">
    <property type="term" value="C:endoplasmic reticulum membrane"/>
    <property type="evidence" value="ECO:0007669"/>
    <property type="project" value="UniProtKB-SubCell"/>
</dbReference>
<dbReference type="Proteomes" id="UP000192578">
    <property type="component" value="Unassembled WGS sequence"/>
</dbReference>
<dbReference type="SUPFAM" id="SSF46565">
    <property type="entry name" value="Chaperone J-domain"/>
    <property type="match status" value="1"/>
</dbReference>
<dbReference type="PROSITE" id="PS50076">
    <property type="entry name" value="DNAJ_2"/>
    <property type="match status" value="1"/>
</dbReference>
<evidence type="ECO:0000313" key="8">
    <source>
        <dbReference type="Proteomes" id="UP000192578"/>
    </source>
</evidence>
<evidence type="ECO:0000259" key="6">
    <source>
        <dbReference type="PROSITE" id="PS50076"/>
    </source>
</evidence>
<evidence type="ECO:0000256" key="3">
    <source>
        <dbReference type="ARBA" id="ARBA00022824"/>
    </source>
</evidence>
<dbReference type="Pfam" id="PF09320">
    <property type="entry name" value="DUF1977"/>
    <property type="match status" value="1"/>
</dbReference>
<dbReference type="SMART" id="SM00271">
    <property type="entry name" value="DnaJ"/>
    <property type="match status" value="1"/>
</dbReference>
<comment type="caution">
    <text evidence="7">The sequence shown here is derived from an EMBL/GenBank/DDBJ whole genome shotgun (WGS) entry which is preliminary data.</text>
</comment>
<keyword evidence="5" id="KW-0472">Membrane</keyword>
<dbReference type="PANTHER" id="PTHR43908">
    <property type="entry name" value="AT29763P-RELATED"/>
    <property type="match status" value="1"/>
</dbReference>
<dbReference type="PROSITE" id="PS00636">
    <property type="entry name" value="DNAJ_1"/>
    <property type="match status" value="1"/>
</dbReference>
<dbReference type="EMBL" id="MTYJ01000023">
    <property type="protein sequence ID" value="OQV21350.1"/>
    <property type="molecule type" value="Genomic_DNA"/>
</dbReference>
<keyword evidence="3" id="KW-0256">Endoplasmic reticulum</keyword>
<evidence type="ECO:0000256" key="1">
    <source>
        <dbReference type="ARBA" id="ARBA00004389"/>
    </source>
</evidence>
<keyword evidence="2" id="KW-0812">Transmembrane</keyword>
<evidence type="ECO:0000256" key="4">
    <source>
        <dbReference type="ARBA" id="ARBA00022989"/>
    </source>
</evidence>
<reference evidence="8" key="1">
    <citation type="submission" date="2017-01" db="EMBL/GenBank/DDBJ databases">
        <title>Comparative genomics of anhydrobiosis in the tardigrade Hypsibius dujardini.</title>
        <authorList>
            <person name="Yoshida Y."/>
            <person name="Koutsovoulos G."/>
            <person name="Laetsch D."/>
            <person name="Stevens L."/>
            <person name="Kumar S."/>
            <person name="Horikawa D."/>
            <person name="Ishino K."/>
            <person name="Komine S."/>
            <person name="Tomita M."/>
            <person name="Blaxter M."/>
            <person name="Arakawa K."/>
        </authorList>
    </citation>
    <scope>NUCLEOTIDE SEQUENCE [LARGE SCALE GENOMIC DNA]</scope>
    <source>
        <strain evidence="8">Z151</strain>
    </source>
</reference>
<dbReference type="OrthoDB" id="442087at2759"/>
<dbReference type="PANTHER" id="PTHR43908:SF3">
    <property type="entry name" value="AT29763P-RELATED"/>
    <property type="match status" value="1"/>
</dbReference>
<evidence type="ECO:0000313" key="7">
    <source>
        <dbReference type="EMBL" id="OQV21350.1"/>
    </source>
</evidence>
<dbReference type="InterPro" id="IPR051100">
    <property type="entry name" value="DnaJ_subfamily_B/C"/>
</dbReference>
<organism evidence="7 8">
    <name type="scientific">Hypsibius exemplaris</name>
    <name type="common">Freshwater tardigrade</name>
    <dbReference type="NCBI Taxonomy" id="2072580"/>
    <lineage>
        <taxon>Eukaryota</taxon>
        <taxon>Metazoa</taxon>
        <taxon>Ecdysozoa</taxon>
        <taxon>Tardigrada</taxon>
        <taxon>Eutardigrada</taxon>
        <taxon>Parachela</taxon>
        <taxon>Hypsibioidea</taxon>
        <taxon>Hypsibiidae</taxon>
        <taxon>Hypsibius</taxon>
    </lineage>
</organism>
<dbReference type="AlphaFoldDB" id="A0A1W0X1T9"/>
<dbReference type="CDD" id="cd06257">
    <property type="entry name" value="DnaJ"/>
    <property type="match status" value="1"/>
</dbReference>
<keyword evidence="4" id="KW-1133">Transmembrane helix</keyword>
<dbReference type="InterPro" id="IPR018253">
    <property type="entry name" value="DnaJ_domain_CS"/>
</dbReference>
<dbReference type="InterPro" id="IPR036869">
    <property type="entry name" value="J_dom_sf"/>
</dbReference>